<reference evidence="7" key="1">
    <citation type="submission" date="2023-07" db="EMBL/GenBank/DDBJ databases">
        <title>Sorghum-associated microbial communities from plants grown in Nebraska, USA.</title>
        <authorList>
            <person name="Schachtman D."/>
        </authorList>
    </citation>
    <scope>NUCLEOTIDE SEQUENCE</scope>
    <source>
        <strain evidence="7">DS2795</strain>
    </source>
</reference>
<comment type="caution">
    <text evidence="7">The sequence shown here is derived from an EMBL/GenBank/DDBJ whole genome shotgun (WGS) entry which is preliminary data.</text>
</comment>
<dbReference type="RefSeq" id="WP_307635569.1">
    <property type="nucleotide sequence ID" value="NZ_JAUSRR010000001.1"/>
</dbReference>
<dbReference type="InterPro" id="IPR036188">
    <property type="entry name" value="FAD/NAD-bd_sf"/>
</dbReference>
<dbReference type="Proteomes" id="UP001244295">
    <property type="component" value="Unassembled WGS sequence"/>
</dbReference>
<dbReference type="EMBL" id="JAUSRR010000001">
    <property type="protein sequence ID" value="MDP9921380.1"/>
    <property type="molecule type" value="Genomic_DNA"/>
</dbReference>
<keyword evidence="4" id="KW-0560">Oxidoreductase</keyword>
<comment type="similarity">
    <text evidence="5">Belongs to the L2HGDH family.</text>
</comment>
<evidence type="ECO:0000313" key="8">
    <source>
        <dbReference type="Proteomes" id="UP001244295"/>
    </source>
</evidence>
<dbReference type="PANTHER" id="PTHR43104">
    <property type="entry name" value="L-2-HYDROXYGLUTARATE DEHYDROGENASE, MITOCHONDRIAL"/>
    <property type="match status" value="1"/>
</dbReference>
<evidence type="ECO:0000313" key="7">
    <source>
        <dbReference type="EMBL" id="MDP9921380.1"/>
    </source>
</evidence>
<dbReference type="Gene3D" id="3.30.9.10">
    <property type="entry name" value="D-Amino Acid Oxidase, subunit A, domain 2"/>
    <property type="match status" value="1"/>
</dbReference>
<evidence type="ECO:0000256" key="2">
    <source>
        <dbReference type="ARBA" id="ARBA00022630"/>
    </source>
</evidence>
<proteinExistence type="inferred from homology"/>
<dbReference type="InterPro" id="IPR006076">
    <property type="entry name" value="FAD-dep_OxRdtase"/>
</dbReference>
<evidence type="ECO:0000256" key="4">
    <source>
        <dbReference type="ARBA" id="ARBA00023002"/>
    </source>
</evidence>
<comment type="cofactor">
    <cofactor evidence="1">
        <name>FAD</name>
        <dbReference type="ChEBI" id="CHEBI:57692"/>
    </cofactor>
</comment>
<dbReference type="PANTHER" id="PTHR43104:SF4">
    <property type="entry name" value="L-2-HYDROXYGLUTARATE DEHYDROGENASE, MITOCHONDRIAL"/>
    <property type="match status" value="1"/>
</dbReference>
<dbReference type="Pfam" id="PF01266">
    <property type="entry name" value="DAO"/>
    <property type="match status" value="1"/>
</dbReference>
<name>A0AAW8DPS6_9BURK</name>
<dbReference type="Gene3D" id="3.50.50.60">
    <property type="entry name" value="FAD/NAD(P)-binding domain"/>
    <property type="match status" value="1"/>
</dbReference>
<evidence type="ECO:0000256" key="1">
    <source>
        <dbReference type="ARBA" id="ARBA00001974"/>
    </source>
</evidence>
<feature type="domain" description="FAD dependent oxidoreductase" evidence="6">
    <location>
        <begin position="5"/>
        <end position="363"/>
    </location>
</feature>
<accession>A0AAW8DPS6</accession>
<evidence type="ECO:0000256" key="5">
    <source>
        <dbReference type="ARBA" id="ARBA00037941"/>
    </source>
</evidence>
<sequence>MDEIDCAVIGAGVVGLAVARALALAGREVLVLESEGAIGTGTSSRNSEVIHAGIYYPQGSLKATLCVEGRKALYSYAQARGVPHSRCGKLIVATSAEQVGQLDAIRAKAAANGVDDLVLLTAQQANAMEPQLHCVAALHSPSTGIVDSHALMLGLLGDLENAGGMLALKSPIERAECVDGAVVLIAADGTALRCRTVVNAAGLGAPALARRFEGMPASMVPREYFAKGSYFTLAGRAPFGRLIYPVPEPGGLGVHLTLDLGGQAKFGPDVQWVEAADDLVVDPARGERFYDEVRRYWPALPDGALIPGYAGMRPKISGPDAPAADFVIAGPGSHGVPGLVHLFGIESPGLTSCLAIGRHVADLLAEA</sequence>
<keyword evidence="2" id="KW-0285">Flavoprotein</keyword>
<evidence type="ECO:0000256" key="3">
    <source>
        <dbReference type="ARBA" id="ARBA00022827"/>
    </source>
</evidence>
<organism evidence="7 8">
    <name type="scientific">Variovorax boronicumulans</name>
    <dbReference type="NCBI Taxonomy" id="436515"/>
    <lineage>
        <taxon>Bacteria</taxon>
        <taxon>Pseudomonadati</taxon>
        <taxon>Pseudomonadota</taxon>
        <taxon>Betaproteobacteria</taxon>
        <taxon>Burkholderiales</taxon>
        <taxon>Comamonadaceae</taxon>
        <taxon>Variovorax</taxon>
    </lineage>
</organism>
<evidence type="ECO:0000259" key="6">
    <source>
        <dbReference type="Pfam" id="PF01266"/>
    </source>
</evidence>
<protein>
    <submittedName>
        <fullName evidence="7">L-2-hydroxyglutarate oxidase LhgO</fullName>
    </submittedName>
</protein>
<dbReference type="SUPFAM" id="SSF51905">
    <property type="entry name" value="FAD/NAD(P)-binding domain"/>
    <property type="match status" value="1"/>
</dbReference>
<gene>
    <name evidence="7" type="ORF">J2W25_000385</name>
</gene>
<dbReference type="GO" id="GO:0047545">
    <property type="term" value="F:(S)-2-hydroxyglutarate dehydrogenase activity"/>
    <property type="evidence" value="ECO:0007669"/>
    <property type="project" value="TreeGrafter"/>
</dbReference>
<keyword evidence="3" id="KW-0274">FAD</keyword>
<dbReference type="AlphaFoldDB" id="A0AAW8DPS6"/>